<evidence type="ECO:0000259" key="1">
    <source>
        <dbReference type="Pfam" id="PF05899"/>
    </source>
</evidence>
<dbReference type="RefSeq" id="WP_161816559.1">
    <property type="nucleotide sequence ID" value="NZ_BLJN01000013.1"/>
</dbReference>
<dbReference type="InterPro" id="IPR008579">
    <property type="entry name" value="UGlyAH_Cupin_dom"/>
</dbReference>
<dbReference type="CDD" id="cd02227">
    <property type="entry name" value="cupin_TM1112-like"/>
    <property type="match status" value="1"/>
</dbReference>
<dbReference type="SUPFAM" id="SSF51182">
    <property type="entry name" value="RmlC-like cupins"/>
    <property type="match status" value="1"/>
</dbReference>
<dbReference type="PANTHER" id="PTHR40943">
    <property type="entry name" value="CYTOPLASMIC PROTEIN-RELATED"/>
    <property type="match status" value="1"/>
</dbReference>
<gene>
    <name evidence="2" type="ORF">GCM10011487_69870</name>
</gene>
<name>A0A829YNR3_9GAMM</name>
<dbReference type="Gene3D" id="2.60.120.10">
    <property type="entry name" value="Jelly Rolls"/>
    <property type="match status" value="1"/>
</dbReference>
<proteinExistence type="predicted"/>
<accession>A0A829YNR3</accession>
<organism evidence="2 3">
    <name type="scientific">Steroidobacter agaridevorans</name>
    <dbReference type="NCBI Taxonomy" id="2695856"/>
    <lineage>
        <taxon>Bacteria</taxon>
        <taxon>Pseudomonadati</taxon>
        <taxon>Pseudomonadota</taxon>
        <taxon>Gammaproteobacteria</taxon>
        <taxon>Steroidobacterales</taxon>
        <taxon>Steroidobacteraceae</taxon>
        <taxon>Steroidobacter</taxon>
    </lineage>
</organism>
<protein>
    <submittedName>
        <fullName evidence="2">Transcriptional regulator</fullName>
    </submittedName>
</protein>
<evidence type="ECO:0000313" key="2">
    <source>
        <dbReference type="EMBL" id="GFE84987.1"/>
    </source>
</evidence>
<comment type="caution">
    <text evidence="2">The sequence shown here is derived from an EMBL/GenBank/DDBJ whole genome shotgun (WGS) entry which is preliminary data.</text>
</comment>
<dbReference type="InterPro" id="IPR014710">
    <property type="entry name" value="RmlC-like_jellyroll"/>
</dbReference>
<dbReference type="AlphaFoldDB" id="A0A829YNR3"/>
<sequence>MSEIASSLIVDFGATAPETTHSKPPADRLIDGHPEQVARNYFSDSTGRFFAGVWESTPGKWRVRYSENEFCYITRGRVRIEHESGRGWTFSAGASFVIPAGFSGVWEVLEPTAKLYVIYEPA</sequence>
<reference evidence="3" key="1">
    <citation type="submission" date="2020-01" db="EMBL/GenBank/DDBJ databases">
        <title>'Steroidobacter agaridevorans' sp. nov., agar-degrading bacteria isolated from rhizosphere soils.</title>
        <authorList>
            <person name="Ikenaga M."/>
            <person name="Kataoka M."/>
            <person name="Murouchi A."/>
            <person name="Katsuragi S."/>
            <person name="Sakai M."/>
        </authorList>
    </citation>
    <scope>NUCLEOTIDE SEQUENCE [LARGE SCALE GENOMIC DNA]</scope>
    <source>
        <strain evidence="3">YU21-B</strain>
    </source>
</reference>
<evidence type="ECO:0000313" key="3">
    <source>
        <dbReference type="Proteomes" id="UP000445000"/>
    </source>
</evidence>
<dbReference type="Proteomes" id="UP000445000">
    <property type="component" value="Unassembled WGS sequence"/>
</dbReference>
<keyword evidence="3" id="KW-1185">Reference proteome</keyword>
<feature type="domain" description="(S)-ureidoglycine aminohydrolase cupin" evidence="1">
    <location>
        <begin position="46"/>
        <end position="116"/>
    </location>
</feature>
<dbReference type="InterPro" id="IPR011051">
    <property type="entry name" value="RmlC_Cupin_sf"/>
</dbReference>
<dbReference type="Pfam" id="PF05899">
    <property type="entry name" value="Cupin_3"/>
    <property type="match status" value="1"/>
</dbReference>
<dbReference type="EMBL" id="BLJN01000013">
    <property type="protein sequence ID" value="GFE84987.1"/>
    <property type="molecule type" value="Genomic_DNA"/>
</dbReference>
<dbReference type="PANTHER" id="PTHR40943:SF2">
    <property type="entry name" value="(S)-UREIDOGLYCINE AMINOHYDROLASE CUPIN DOMAIN-CONTAINING PROTEIN"/>
    <property type="match status" value="1"/>
</dbReference>